<dbReference type="NCBIfam" id="TIGR01549">
    <property type="entry name" value="HAD-SF-IA-v1"/>
    <property type="match status" value="1"/>
</dbReference>
<organism evidence="1 2">
    <name type="scientific">Propionispira arboris</name>
    <dbReference type="NCBI Taxonomy" id="84035"/>
    <lineage>
        <taxon>Bacteria</taxon>
        <taxon>Bacillati</taxon>
        <taxon>Bacillota</taxon>
        <taxon>Negativicutes</taxon>
        <taxon>Selenomonadales</taxon>
        <taxon>Selenomonadaceae</taxon>
        <taxon>Propionispira</taxon>
    </lineage>
</organism>
<dbReference type="EMBL" id="FNZK01000004">
    <property type="protein sequence ID" value="SEJ18164.1"/>
    <property type="molecule type" value="Genomic_DNA"/>
</dbReference>
<dbReference type="SUPFAM" id="SSF56784">
    <property type="entry name" value="HAD-like"/>
    <property type="match status" value="1"/>
</dbReference>
<dbReference type="PANTHER" id="PTHR18901:SF38">
    <property type="entry name" value="PSEUDOURIDINE-5'-PHOSPHATASE"/>
    <property type="match status" value="1"/>
</dbReference>
<dbReference type="AlphaFoldDB" id="A0A1H6WSF8"/>
<dbReference type="Gene3D" id="1.10.150.240">
    <property type="entry name" value="Putative phosphatase, domain 2"/>
    <property type="match status" value="1"/>
</dbReference>
<dbReference type="STRING" id="84035.SAMN05660742_10470"/>
<keyword evidence="2" id="KW-1185">Reference proteome</keyword>
<dbReference type="InterPro" id="IPR023198">
    <property type="entry name" value="PGP-like_dom2"/>
</dbReference>
<proteinExistence type="predicted"/>
<dbReference type="RefSeq" id="WP_177177487.1">
    <property type="nucleotide sequence ID" value="NZ_FNZK01000004.1"/>
</dbReference>
<dbReference type="Gene3D" id="3.40.50.1000">
    <property type="entry name" value="HAD superfamily/HAD-like"/>
    <property type="match status" value="1"/>
</dbReference>
<accession>A0A1H6WSF8</accession>
<reference evidence="1 2" key="1">
    <citation type="submission" date="2016-10" db="EMBL/GenBank/DDBJ databases">
        <authorList>
            <person name="de Groot N.N."/>
        </authorList>
    </citation>
    <scope>NUCLEOTIDE SEQUENCE [LARGE SCALE GENOMIC DNA]</scope>
    <source>
        <strain evidence="1 2">DSM 2179</strain>
    </source>
</reference>
<dbReference type="SFLD" id="SFLDG01129">
    <property type="entry name" value="C1.5:_HAD__Beta-PGM__Phosphata"/>
    <property type="match status" value="1"/>
</dbReference>
<sequence>MNSILDEHNSLVIFDMDGLMFDTEKVSFQSFMKSCEFYGYALDEVTFRRTIGVNLIRVKEIYQQRFGKAFPFDMVLAKKLEFAAQYIEDNGVPIKEGLYELLDFLAKNKIKKAVATSSNRKTAMHLLALANVLKRFDYALYGDELKKSKPEPDIFLAVAKKMNCLAENCIVLEDSPLGVLAGYRAGMKVIMVPDLLQPDEDTKKLVFKEMKTLLEVKKYFSDTVI</sequence>
<gene>
    <name evidence="1" type="ORF">SAMN05660742_10470</name>
</gene>
<name>A0A1H6WSF8_9FIRM</name>
<evidence type="ECO:0000313" key="1">
    <source>
        <dbReference type="EMBL" id="SEJ18164.1"/>
    </source>
</evidence>
<dbReference type="InterPro" id="IPR036412">
    <property type="entry name" value="HAD-like_sf"/>
</dbReference>
<evidence type="ECO:0000313" key="2">
    <source>
        <dbReference type="Proteomes" id="UP000199662"/>
    </source>
</evidence>
<protein>
    <submittedName>
        <fullName evidence="1">Haloacid dehalogenase superfamily, subfamily IA, variant 3 with third motif having DD or ED/haloacid dehalogenase superfamily, subfamily IA, variant 1 with third motif having Dx(3-4)D or Dx(3-4)E</fullName>
    </submittedName>
</protein>
<dbReference type="PANTHER" id="PTHR18901">
    <property type="entry name" value="2-DEOXYGLUCOSE-6-PHOSPHATE PHOSPHATASE 2"/>
    <property type="match status" value="1"/>
</dbReference>
<dbReference type="InterPro" id="IPR023214">
    <property type="entry name" value="HAD_sf"/>
</dbReference>
<dbReference type="InterPro" id="IPR041492">
    <property type="entry name" value="HAD_2"/>
</dbReference>
<dbReference type="Proteomes" id="UP000199662">
    <property type="component" value="Unassembled WGS sequence"/>
</dbReference>
<dbReference type="SFLD" id="SFLDS00003">
    <property type="entry name" value="Haloacid_Dehalogenase"/>
    <property type="match status" value="1"/>
</dbReference>
<dbReference type="InterPro" id="IPR006439">
    <property type="entry name" value="HAD-SF_hydro_IA"/>
</dbReference>
<dbReference type="Pfam" id="PF13419">
    <property type="entry name" value="HAD_2"/>
    <property type="match status" value="1"/>
</dbReference>
<dbReference type="NCBIfam" id="TIGR01509">
    <property type="entry name" value="HAD-SF-IA-v3"/>
    <property type="match status" value="1"/>
</dbReference>